<evidence type="ECO:0000313" key="1">
    <source>
        <dbReference type="EMBL" id="KKN69029.1"/>
    </source>
</evidence>
<reference evidence="1" key="1">
    <citation type="journal article" date="2015" name="Nature">
        <title>Complex archaea that bridge the gap between prokaryotes and eukaryotes.</title>
        <authorList>
            <person name="Spang A."/>
            <person name="Saw J.H."/>
            <person name="Jorgensen S.L."/>
            <person name="Zaremba-Niedzwiedzka K."/>
            <person name="Martijn J."/>
            <person name="Lind A.E."/>
            <person name="van Eijk R."/>
            <person name="Schleper C."/>
            <person name="Guy L."/>
            <person name="Ettema T.J."/>
        </authorList>
    </citation>
    <scope>NUCLEOTIDE SEQUENCE</scope>
</reference>
<comment type="caution">
    <text evidence="1">The sequence shown here is derived from an EMBL/GenBank/DDBJ whole genome shotgun (WGS) entry which is preliminary data.</text>
</comment>
<organism evidence="1">
    <name type="scientific">marine sediment metagenome</name>
    <dbReference type="NCBI Taxonomy" id="412755"/>
    <lineage>
        <taxon>unclassified sequences</taxon>
        <taxon>metagenomes</taxon>
        <taxon>ecological metagenomes</taxon>
    </lineage>
</organism>
<proteinExistence type="predicted"/>
<protein>
    <submittedName>
        <fullName evidence="1">Uncharacterized protein</fullName>
    </submittedName>
</protein>
<dbReference type="AlphaFoldDB" id="A0A0F9SQ36"/>
<sequence>MPAGTEPITLFLGGDDGYADARAVGRNSYAWALNMDCRGAGKAALAITPTLLASAKLAPALAVLEWEDANGIPILLVASGIVNTSGRVQKITDNALSTDDTDAGTRFTDAVLFRHDGSDQDAEMAFFCRGGAAGDDVLRGRTKAGAYSENDAKADHLAVVGGDLWRSKGYRVSKLTLDTDPDTEASWATITTPVGRPTYEVNKILDLGGSPLILKGDGIFKYNTASSANRFENQTPFIHRDKDNGKAGFMDGRGRVYYDTDEDFLVFTFGALSQQGPGLPRFNTIDRNTPWGRISALTADSHHVYAALEPGTVRTQQLGLTVKKDLNGSFTDYTTQTTDRKYSTEADFTDVDTPASDFIVVGADEPFWGVHFQLSSVTTNADVVSLNVQYSTGAGTWSAVTGTAASDSTARLFQDGLVAFSREPLEDADVFATGLWVKAAVDGDTKYWLRYTISNGTLAGVKAWDISIVPYRPAIDPDLFGHNTARAQAGTMPKILTGTWVGQRLVWQDTWTVDSPKIESMIVARATATNTTSHRTLWLITAGSVLYIPVGGDMHPARATWPLTHGATVPHALMCSYHDFFLPGNIKSVKKLVIRGQWLQADDEFWFYYRWDNAPQWEKVGPFDSGFPVVIPSLEGKGLVLHTAFQLKDTTRDAVAPQVEYIGIAAGEWEDLGPAEEGLEQDIESPQLI</sequence>
<name>A0A0F9SQ36_9ZZZZ</name>
<accession>A0A0F9SQ36</accession>
<dbReference type="EMBL" id="LAZR01000434">
    <property type="protein sequence ID" value="KKN69029.1"/>
    <property type="molecule type" value="Genomic_DNA"/>
</dbReference>
<gene>
    <name evidence="1" type="ORF">LCGC14_0445010</name>
</gene>